<dbReference type="GO" id="GO:0005524">
    <property type="term" value="F:ATP binding"/>
    <property type="evidence" value="ECO:0007669"/>
    <property type="project" value="UniProtKB-UniRule"/>
</dbReference>
<evidence type="ECO:0000313" key="11">
    <source>
        <dbReference type="WBParaSite" id="ECPE_0001419101-mRNA-1"/>
    </source>
</evidence>
<dbReference type="PROSITE" id="PS50011">
    <property type="entry name" value="PROTEIN_KINASE_DOM"/>
    <property type="match status" value="1"/>
</dbReference>
<protein>
    <recommendedName>
        <fullName evidence="7">mitogen-activated protein kinase kinase</fullName>
        <ecNumber evidence="7">2.7.12.2</ecNumber>
    </recommendedName>
</protein>
<keyword evidence="4" id="KW-0418">Kinase</keyword>
<dbReference type="Pfam" id="PF00069">
    <property type="entry name" value="Pkinase"/>
    <property type="match status" value="1"/>
</dbReference>
<dbReference type="PANTHER" id="PTHR48013:SF15">
    <property type="entry name" value="DUAL SPECIFICITY MITOGEN-ACTIVATED PROTEIN KINASE KINASE 4"/>
    <property type="match status" value="1"/>
</dbReference>
<dbReference type="InterPro" id="IPR008271">
    <property type="entry name" value="Ser/Thr_kinase_AS"/>
</dbReference>
<evidence type="ECO:0000256" key="3">
    <source>
        <dbReference type="ARBA" id="ARBA00022741"/>
    </source>
</evidence>
<dbReference type="EC" id="2.7.12.2" evidence="7"/>
<dbReference type="WBParaSite" id="ECPE_0001419101-mRNA-1">
    <property type="protein sequence ID" value="ECPE_0001419101-mRNA-1"/>
    <property type="gene ID" value="ECPE_0001419101"/>
</dbReference>
<evidence type="ECO:0000259" key="10">
    <source>
        <dbReference type="PROSITE" id="PS50011"/>
    </source>
</evidence>
<reference evidence="11" key="1">
    <citation type="submission" date="2016-06" db="UniProtKB">
        <authorList>
            <consortium name="WormBaseParasite"/>
        </authorList>
    </citation>
    <scope>IDENTIFICATION</scope>
</reference>
<dbReference type="Gene3D" id="3.30.200.20">
    <property type="entry name" value="Phosphorylase Kinase, domain 1"/>
    <property type="match status" value="1"/>
</dbReference>
<dbReference type="AlphaFoldDB" id="A0A183B4L6"/>
<organism evidence="11">
    <name type="scientific">Echinostoma caproni</name>
    <dbReference type="NCBI Taxonomy" id="27848"/>
    <lineage>
        <taxon>Eukaryota</taxon>
        <taxon>Metazoa</taxon>
        <taxon>Spiralia</taxon>
        <taxon>Lophotrochozoa</taxon>
        <taxon>Platyhelminthes</taxon>
        <taxon>Trematoda</taxon>
        <taxon>Digenea</taxon>
        <taxon>Plagiorchiida</taxon>
        <taxon>Echinostomata</taxon>
        <taxon>Echinostomatoidea</taxon>
        <taxon>Echinostomatidae</taxon>
        <taxon>Echinostoma</taxon>
    </lineage>
</organism>
<keyword evidence="5 8" id="KW-0067">ATP-binding</keyword>
<keyword evidence="3 8" id="KW-0547">Nucleotide-binding</keyword>
<keyword evidence="2" id="KW-0808">Transferase</keyword>
<dbReference type="GO" id="GO:0008545">
    <property type="term" value="F:JUN kinase kinase activity"/>
    <property type="evidence" value="ECO:0007669"/>
    <property type="project" value="TreeGrafter"/>
</dbReference>
<dbReference type="InterPro" id="IPR011009">
    <property type="entry name" value="Kinase-like_dom_sf"/>
</dbReference>
<dbReference type="InterPro" id="IPR000719">
    <property type="entry name" value="Prot_kinase_dom"/>
</dbReference>
<dbReference type="Gene3D" id="1.10.510.10">
    <property type="entry name" value="Transferase(Phosphotransferase) domain 1"/>
    <property type="match status" value="1"/>
</dbReference>
<dbReference type="SUPFAM" id="SSF56112">
    <property type="entry name" value="Protein kinase-like (PK-like)"/>
    <property type="match status" value="1"/>
</dbReference>
<dbReference type="InterPro" id="IPR017441">
    <property type="entry name" value="Protein_kinase_ATP_BS"/>
</dbReference>
<dbReference type="GO" id="GO:0004674">
    <property type="term" value="F:protein serine/threonine kinase activity"/>
    <property type="evidence" value="ECO:0007669"/>
    <property type="project" value="UniProtKB-KW"/>
</dbReference>
<keyword evidence="1 9" id="KW-0723">Serine/threonine-protein kinase</keyword>
<evidence type="ECO:0000256" key="2">
    <source>
        <dbReference type="ARBA" id="ARBA00022679"/>
    </source>
</evidence>
<dbReference type="PROSITE" id="PS00107">
    <property type="entry name" value="PROTEIN_KINASE_ATP"/>
    <property type="match status" value="1"/>
</dbReference>
<evidence type="ECO:0000256" key="4">
    <source>
        <dbReference type="ARBA" id="ARBA00022777"/>
    </source>
</evidence>
<evidence type="ECO:0000256" key="5">
    <source>
        <dbReference type="ARBA" id="ARBA00022840"/>
    </source>
</evidence>
<dbReference type="PROSITE" id="PS00108">
    <property type="entry name" value="PROTEIN_KINASE_ST"/>
    <property type="match status" value="1"/>
</dbReference>
<feature type="domain" description="Protein kinase" evidence="10">
    <location>
        <begin position="7"/>
        <end position="185"/>
    </location>
</feature>
<evidence type="ECO:0000256" key="1">
    <source>
        <dbReference type="ARBA" id="ARBA00022527"/>
    </source>
</evidence>
<accession>A0A183B4L6</accession>
<evidence type="ECO:0000256" key="9">
    <source>
        <dbReference type="RuleBase" id="RU000304"/>
    </source>
</evidence>
<name>A0A183B4L6_9TREM</name>
<dbReference type="SMART" id="SM00220">
    <property type="entry name" value="S_TKc"/>
    <property type="match status" value="1"/>
</dbReference>
<feature type="binding site" evidence="8">
    <location>
        <position position="36"/>
    </location>
    <ligand>
        <name>ATP</name>
        <dbReference type="ChEBI" id="CHEBI:30616"/>
    </ligand>
</feature>
<comment type="similarity">
    <text evidence="6">Belongs to the protein kinase superfamily. STE Ser/Thr protein kinase family. MAP kinase kinase subfamily.</text>
</comment>
<evidence type="ECO:0000256" key="7">
    <source>
        <dbReference type="ARBA" id="ARBA00038999"/>
    </source>
</evidence>
<sequence>LFTAADLLDEGEIGRGAFGFVNRMVHTPTGVVMAVKRIRSTLNESEQTQTLKDLDVVVNSANCAHIVRFYGALFQEGDCWICMEMMATSLDKFYKFVYRNIRSRIPEAVLGKIATAVISALDYLKTELQVIHRDVKPSNILIDREGRVKLCDFGISGQLVDSIAKSCEAGCKPYMAVSYLVDISD</sequence>
<proteinExistence type="inferred from homology"/>
<dbReference type="FunFam" id="3.30.200.20:FF:000040">
    <property type="entry name" value="Dual specificity mitogen-activated protein kinase kinase"/>
    <property type="match status" value="1"/>
</dbReference>
<evidence type="ECO:0000256" key="8">
    <source>
        <dbReference type="PROSITE-ProRule" id="PRU10141"/>
    </source>
</evidence>
<dbReference type="PANTHER" id="PTHR48013">
    <property type="entry name" value="DUAL SPECIFICITY MITOGEN-ACTIVATED PROTEIN KINASE KINASE 5-RELATED"/>
    <property type="match status" value="1"/>
</dbReference>
<evidence type="ECO:0000256" key="6">
    <source>
        <dbReference type="ARBA" id="ARBA00038035"/>
    </source>
</evidence>